<gene>
    <name evidence="2" type="ORF">LCGC14_2933180</name>
</gene>
<name>A0A0F8ZSY5_9ZZZZ</name>
<dbReference type="Pfam" id="PF05193">
    <property type="entry name" value="Peptidase_M16_C"/>
    <property type="match status" value="1"/>
</dbReference>
<proteinExistence type="predicted"/>
<feature type="domain" description="Peptidase M16 C-terminal" evidence="1">
    <location>
        <begin position="6"/>
        <end position="146"/>
    </location>
</feature>
<dbReference type="SUPFAM" id="SSF63411">
    <property type="entry name" value="LuxS/MPP-like metallohydrolase"/>
    <property type="match status" value="1"/>
</dbReference>
<dbReference type="AlphaFoldDB" id="A0A0F8ZSY5"/>
<feature type="non-terminal residue" evidence="2">
    <location>
        <position position="1"/>
    </location>
</feature>
<sequence>ERAVRKLFAPMSGPDNPVPEVSARKVDPDGELFVHPTKLKGAGVIVAAPGMRLTDVKDRLAMSVLDTVISGYRLPRGWLHSELRGRKLVYVVHAYNWAGLIPGVFLTYAQCEPKNAKLVAGIITEKLRQTLTHQFTRQEVDEAINMILTAELLANQSMGSLGMQAALDELYGFGFDFRKSYEKRLRAVTPAEVSRVARKYLAGGYVTTVVTPAPELFKTTDSTPSDPKE</sequence>
<dbReference type="GO" id="GO:0046872">
    <property type="term" value="F:metal ion binding"/>
    <property type="evidence" value="ECO:0007669"/>
    <property type="project" value="InterPro"/>
</dbReference>
<comment type="caution">
    <text evidence="2">The sequence shown here is derived from an EMBL/GenBank/DDBJ whole genome shotgun (WGS) entry which is preliminary data.</text>
</comment>
<dbReference type="EMBL" id="LAZR01058607">
    <property type="protein sequence ID" value="KKK69524.1"/>
    <property type="molecule type" value="Genomic_DNA"/>
</dbReference>
<dbReference type="InterPro" id="IPR007863">
    <property type="entry name" value="Peptidase_M16_C"/>
</dbReference>
<reference evidence="2" key="1">
    <citation type="journal article" date="2015" name="Nature">
        <title>Complex archaea that bridge the gap between prokaryotes and eukaryotes.</title>
        <authorList>
            <person name="Spang A."/>
            <person name="Saw J.H."/>
            <person name="Jorgensen S.L."/>
            <person name="Zaremba-Niedzwiedzka K."/>
            <person name="Martijn J."/>
            <person name="Lind A.E."/>
            <person name="van Eijk R."/>
            <person name="Schleper C."/>
            <person name="Guy L."/>
            <person name="Ettema T.J."/>
        </authorList>
    </citation>
    <scope>NUCLEOTIDE SEQUENCE</scope>
</reference>
<organism evidence="2">
    <name type="scientific">marine sediment metagenome</name>
    <dbReference type="NCBI Taxonomy" id="412755"/>
    <lineage>
        <taxon>unclassified sequences</taxon>
        <taxon>metagenomes</taxon>
        <taxon>ecological metagenomes</taxon>
    </lineage>
</organism>
<dbReference type="Gene3D" id="3.30.830.10">
    <property type="entry name" value="Metalloenzyme, LuxS/M16 peptidase-like"/>
    <property type="match status" value="1"/>
</dbReference>
<accession>A0A0F8ZSY5</accession>
<protein>
    <recommendedName>
        <fullName evidence="1">Peptidase M16 C-terminal domain-containing protein</fullName>
    </recommendedName>
</protein>
<evidence type="ECO:0000313" key="2">
    <source>
        <dbReference type="EMBL" id="KKK69524.1"/>
    </source>
</evidence>
<evidence type="ECO:0000259" key="1">
    <source>
        <dbReference type="Pfam" id="PF05193"/>
    </source>
</evidence>
<dbReference type="InterPro" id="IPR011249">
    <property type="entry name" value="Metalloenz_LuxS/M16"/>
</dbReference>